<dbReference type="InterPro" id="IPR022412">
    <property type="entry name" value="Quinolinate_PRibosylTrfase_N"/>
</dbReference>
<evidence type="ECO:0000313" key="4">
    <source>
        <dbReference type="EMBL" id="RKX69744.1"/>
    </source>
</evidence>
<keyword evidence="4" id="KW-0436">Ligase</keyword>
<evidence type="ECO:0000313" key="5">
    <source>
        <dbReference type="Proteomes" id="UP000268469"/>
    </source>
</evidence>
<dbReference type="Proteomes" id="UP000268469">
    <property type="component" value="Unassembled WGS sequence"/>
</dbReference>
<dbReference type="Pfam" id="PF01729">
    <property type="entry name" value="QRPTase_C"/>
    <property type="match status" value="1"/>
</dbReference>
<gene>
    <name evidence="4" type="ORF">DRP53_07275</name>
</gene>
<reference evidence="4 5" key="1">
    <citation type="submission" date="2018-06" db="EMBL/GenBank/DDBJ databases">
        <title>Extensive metabolic versatility and redundancy in microbially diverse, dynamic hydrothermal sediments.</title>
        <authorList>
            <person name="Dombrowski N."/>
            <person name="Teske A."/>
            <person name="Baker B.J."/>
        </authorList>
    </citation>
    <scope>NUCLEOTIDE SEQUENCE [LARGE SCALE GENOMIC DNA]</scope>
    <source>
        <strain evidence="4">B36_G15</strain>
    </source>
</reference>
<dbReference type="InterPro" id="IPR035809">
    <property type="entry name" value="NAPRTase_arc-type"/>
</dbReference>
<name>A0A660SG27_UNCW3</name>
<proteinExistence type="predicted"/>
<feature type="domain" description="Quinolinate phosphoribosyl transferase C-terminal" evidence="2">
    <location>
        <begin position="113"/>
        <end position="301"/>
    </location>
</feature>
<protein>
    <submittedName>
        <fullName evidence="4">Nicotinate phosphoribosyltransferase</fullName>
        <ecNumber evidence="4">6.3.4.21</ecNumber>
    </submittedName>
</protein>
<dbReference type="Gene3D" id="3.90.1170.20">
    <property type="entry name" value="Quinolinate phosphoribosyl transferase, N-terminal domain"/>
    <property type="match status" value="1"/>
</dbReference>
<keyword evidence="4" id="KW-0328">Glycosyltransferase</keyword>
<dbReference type="Pfam" id="PF02749">
    <property type="entry name" value="QRPTase_N"/>
    <property type="match status" value="1"/>
</dbReference>
<dbReference type="Gene3D" id="3.20.20.70">
    <property type="entry name" value="Aldolase class I"/>
    <property type="match status" value="1"/>
</dbReference>
<dbReference type="InterPro" id="IPR037128">
    <property type="entry name" value="Quinolinate_PRibosylTase_N_sf"/>
</dbReference>
<dbReference type="PANTHER" id="PTHR43202:SF1">
    <property type="entry name" value="NICOTINATE PHOSPHORIBOSYLTRANSFERASE"/>
    <property type="match status" value="1"/>
</dbReference>
<dbReference type="CDD" id="cd01571">
    <property type="entry name" value="NAPRTase_B"/>
    <property type="match status" value="1"/>
</dbReference>
<comment type="caution">
    <text evidence="4">The sequence shown here is derived from an EMBL/GenBank/DDBJ whole genome shotgun (WGS) entry which is preliminary data.</text>
</comment>
<dbReference type="EMBL" id="QNBE01000068">
    <property type="protein sequence ID" value="RKX69744.1"/>
    <property type="molecule type" value="Genomic_DNA"/>
</dbReference>
<evidence type="ECO:0000259" key="2">
    <source>
        <dbReference type="Pfam" id="PF01729"/>
    </source>
</evidence>
<dbReference type="GO" id="GO:0009435">
    <property type="term" value="P:NAD+ biosynthetic process"/>
    <property type="evidence" value="ECO:0007669"/>
    <property type="project" value="InterPro"/>
</dbReference>
<dbReference type="InterPro" id="IPR036068">
    <property type="entry name" value="Nicotinate_pribotase-like_C"/>
</dbReference>
<organism evidence="4 5">
    <name type="scientific">candidate division WOR-3 bacterium</name>
    <dbReference type="NCBI Taxonomy" id="2052148"/>
    <lineage>
        <taxon>Bacteria</taxon>
        <taxon>Bacteria division WOR-3</taxon>
    </lineage>
</organism>
<accession>A0A660SG27</accession>
<dbReference type="NCBIfam" id="NF006415">
    <property type="entry name" value="PRK08662.1"/>
    <property type="match status" value="1"/>
</dbReference>
<keyword evidence="1 4" id="KW-0808">Transferase</keyword>
<dbReference type="EC" id="6.3.4.21" evidence="4"/>
<dbReference type="InterPro" id="IPR002638">
    <property type="entry name" value="Quinolinate_PRibosylTrfase_C"/>
</dbReference>
<dbReference type="SUPFAM" id="SSF51690">
    <property type="entry name" value="Nicotinate/Quinolinate PRTase C-terminal domain-like"/>
    <property type="match status" value="1"/>
</dbReference>
<dbReference type="SUPFAM" id="SSF54675">
    <property type="entry name" value="Nicotinate/Quinolinate PRTase N-terminal domain-like"/>
    <property type="match status" value="1"/>
</dbReference>
<evidence type="ECO:0000256" key="1">
    <source>
        <dbReference type="ARBA" id="ARBA00022679"/>
    </source>
</evidence>
<dbReference type="InterPro" id="IPR053190">
    <property type="entry name" value="NAPRTase-like"/>
</dbReference>
<dbReference type="InterPro" id="IPR013785">
    <property type="entry name" value="Aldolase_TIM"/>
</dbReference>
<evidence type="ECO:0000259" key="3">
    <source>
        <dbReference type="Pfam" id="PF02749"/>
    </source>
</evidence>
<dbReference type="GO" id="GO:0004516">
    <property type="term" value="F:nicotinate phosphoribosyltransferase activity"/>
    <property type="evidence" value="ECO:0007669"/>
    <property type="project" value="UniProtKB-EC"/>
</dbReference>
<sequence length="386" mass="43195">MRWIARFDEIRKGKTTDVYFERTQKVLKSLRKDPVVVAEFSAKTLPYGYEWGIFTGLNDVIELLQGLRINLYSLPEGSIFYKDEPVMMIEGRYSEFGILETAVLGLICQASGIATKAARCRIAAGGKLLLSFGARRMHPVLSPMIERNAYIGGCDGVSTILAAERLKIKPSGTIPHSLILITGSLPDALKAFDRKIEKGVKRIALIDTFGDEKFEAIAAAETLGRKLYGIRFDTPRSRRGDLLSIIKEVRWELDIRGYNWVKIFASGGIDEETIRELNPVCDGYGIGTVLSNARVIDFAMDIVEIGGRPVAKRGKRSGKKGIYYCKICGMSKVAPFGTIQRCYCKKRMNQLIRLYLKQGKKTFKHYPSEKKIKNFVASELAGRQGL</sequence>
<dbReference type="AlphaFoldDB" id="A0A660SG27"/>
<dbReference type="GO" id="GO:0004514">
    <property type="term" value="F:nicotinate-nucleotide diphosphorylase (carboxylating) activity"/>
    <property type="evidence" value="ECO:0007669"/>
    <property type="project" value="InterPro"/>
</dbReference>
<feature type="domain" description="Quinolinate phosphoribosyl transferase N-terminal" evidence="3">
    <location>
        <begin position="17"/>
        <end position="111"/>
    </location>
</feature>
<dbReference type="PANTHER" id="PTHR43202">
    <property type="entry name" value="NICOTINATE-NUCLEOTIDE PYROPHOSPHORYLASE"/>
    <property type="match status" value="1"/>
</dbReference>